<sequence>MSLKSTLTGSRKNEKQFQAIIKEVTPNRNDFQTLSGNTAFSNEYDMLVPYALENNHNAKLVGTAFDYIARLMIARIVINNREGFFMDLAAEKGLDEMKKFLGKDNDISTRLENFYIKAFDLMMDFVAGGSDIQTMIRVSNFLANLECVYRDHKEPENIRKSLFSHPSKDIARELQAMCKVFEGKFLVPEIVHEGSKVVYNPNFGLASSMVNGADGDIIIDGVLYDFKTGKPFAYSWENAAQLIGYYLLNEISLTARDFDYESSYFDIEKVALYKARYGETEYFDLKNIDVKKIVEITRELIFHFGENSSSIRSLNPFVSMFLEDYKSICERIND</sequence>
<dbReference type="EMBL" id="MUAJ01000069">
    <property type="protein sequence ID" value="OOR07122.1"/>
    <property type="molecule type" value="Genomic_DNA"/>
</dbReference>
<dbReference type="AlphaFoldDB" id="A0A1S9TB61"/>
<gene>
    <name evidence="1" type="ORF">BW897_30500</name>
</gene>
<accession>A0A1S9TB61</accession>
<name>A0A1S9TB61_BACCE</name>
<comment type="caution">
    <text evidence="1">The sequence shown here is derived from an EMBL/GenBank/DDBJ whole genome shotgun (WGS) entry which is preliminary data.</text>
</comment>
<dbReference type="Proteomes" id="UP000190906">
    <property type="component" value="Unassembled WGS sequence"/>
</dbReference>
<organism evidence="1 2">
    <name type="scientific">Bacillus cereus</name>
    <dbReference type="NCBI Taxonomy" id="1396"/>
    <lineage>
        <taxon>Bacteria</taxon>
        <taxon>Bacillati</taxon>
        <taxon>Bacillota</taxon>
        <taxon>Bacilli</taxon>
        <taxon>Bacillales</taxon>
        <taxon>Bacillaceae</taxon>
        <taxon>Bacillus</taxon>
        <taxon>Bacillus cereus group</taxon>
    </lineage>
</organism>
<reference evidence="1 2" key="1">
    <citation type="submission" date="2017-01" db="EMBL/GenBank/DDBJ databases">
        <title>Bacillus cereus isolates.</title>
        <authorList>
            <person name="Beno S.M."/>
        </authorList>
    </citation>
    <scope>NUCLEOTIDE SEQUENCE [LARGE SCALE GENOMIC DNA]</scope>
    <source>
        <strain evidence="1 2">FSL H8-0485</strain>
    </source>
</reference>
<proteinExistence type="predicted"/>
<dbReference type="RefSeq" id="WP_078205744.1">
    <property type="nucleotide sequence ID" value="NZ_MUAJ01000069.1"/>
</dbReference>
<evidence type="ECO:0000313" key="1">
    <source>
        <dbReference type="EMBL" id="OOR07122.1"/>
    </source>
</evidence>
<evidence type="ECO:0000313" key="2">
    <source>
        <dbReference type="Proteomes" id="UP000190906"/>
    </source>
</evidence>
<protein>
    <submittedName>
        <fullName evidence="1">Uncharacterized protein</fullName>
    </submittedName>
</protein>